<evidence type="ECO:0000313" key="2">
    <source>
        <dbReference type="Proteomes" id="UP000658514"/>
    </source>
</evidence>
<sequence>MSIWLWVALLSYLLGAIIQWLQLSNKCREFEEYSHFPFVWVADLISKSTCLFKALFWPYNLIIDRDG</sequence>
<reference evidence="1 2" key="1">
    <citation type="journal article" date="2020" name="ISME J.">
        <title>Comparative genomics reveals insights into cyanobacterial evolution and habitat adaptation.</title>
        <authorList>
            <person name="Chen M.Y."/>
            <person name="Teng W.K."/>
            <person name="Zhao L."/>
            <person name="Hu C.X."/>
            <person name="Zhou Y.K."/>
            <person name="Han B.P."/>
            <person name="Song L.R."/>
            <person name="Shu W.S."/>
        </authorList>
    </citation>
    <scope>NUCLEOTIDE SEQUENCE [LARGE SCALE GENOMIC DNA]</scope>
    <source>
        <strain evidence="1 2">FACHB-288</strain>
    </source>
</reference>
<proteinExistence type="predicted"/>
<name>A0ABR8A1X0_9CYAN</name>
<dbReference type="RefSeq" id="WP_190538312.1">
    <property type="nucleotide sequence ID" value="NZ_CAWPNO010000001.1"/>
</dbReference>
<dbReference type="Proteomes" id="UP000658514">
    <property type="component" value="Unassembled WGS sequence"/>
</dbReference>
<accession>A0ABR8A1X0</accession>
<protein>
    <submittedName>
        <fullName evidence="1">Uncharacterized protein</fullName>
    </submittedName>
</protein>
<comment type="caution">
    <text evidence="1">The sequence shown here is derived from an EMBL/GenBank/DDBJ whole genome shotgun (WGS) entry which is preliminary data.</text>
</comment>
<dbReference type="EMBL" id="JACJQH010000001">
    <property type="protein sequence ID" value="MBD2193936.1"/>
    <property type="molecule type" value="Genomic_DNA"/>
</dbReference>
<keyword evidence="2" id="KW-1185">Reference proteome</keyword>
<evidence type="ECO:0000313" key="1">
    <source>
        <dbReference type="EMBL" id="MBD2193936.1"/>
    </source>
</evidence>
<organism evidence="1 2">
    <name type="scientific">Calothrix parietina FACHB-288</name>
    <dbReference type="NCBI Taxonomy" id="2692896"/>
    <lineage>
        <taxon>Bacteria</taxon>
        <taxon>Bacillati</taxon>
        <taxon>Cyanobacteriota</taxon>
        <taxon>Cyanophyceae</taxon>
        <taxon>Nostocales</taxon>
        <taxon>Calotrichaceae</taxon>
        <taxon>Calothrix</taxon>
    </lineage>
</organism>
<gene>
    <name evidence="1" type="ORF">H6G24_00310</name>
</gene>